<dbReference type="Pfam" id="PF00098">
    <property type="entry name" value="zf-CCHC"/>
    <property type="match status" value="1"/>
</dbReference>
<feature type="domain" description="CCHC-type" evidence="3">
    <location>
        <begin position="173"/>
        <end position="188"/>
    </location>
</feature>
<organism evidence="4 5">
    <name type="scientific">Popillia japonica</name>
    <name type="common">Japanese beetle</name>
    <dbReference type="NCBI Taxonomy" id="7064"/>
    <lineage>
        <taxon>Eukaryota</taxon>
        <taxon>Metazoa</taxon>
        <taxon>Ecdysozoa</taxon>
        <taxon>Arthropoda</taxon>
        <taxon>Hexapoda</taxon>
        <taxon>Insecta</taxon>
        <taxon>Pterygota</taxon>
        <taxon>Neoptera</taxon>
        <taxon>Endopterygota</taxon>
        <taxon>Coleoptera</taxon>
        <taxon>Polyphaga</taxon>
        <taxon>Scarabaeiformia</taxon>
        <taxon>Scarabaeidae</taxon>
        <taxon>Rutelinae</taxon>
        <taxon>Popillia</taxon>
    </lineage>
</organism>
<feature type="region of interest" description="Disordered" evidence="2">
    <location>
        <begin position="218"/>
        <end position="237"/>
    </location>
</feature>
<dbReference type="GO" id="GO:0008270">
    <property type="term" value="F:zinc ion binding"/>
    <property type="evidence" value="ECO:0007669"/>
    <property type="project" value="UniProtKB-KW"/>
</dbReference>
<reference evidence="4 5" key="1">
    <citation type="journal article" date="2024" name="BMC Genomics">
        <title>De novo assembly and annotation of Popillia japonica's genome with initial clues to its potential as an invasive pest.</title>
        <authorList>
            <person name="Cucini C."/>
            <person name="Boschi S."/>
            <person name="Funari R."/>
            <person name="Cardaioli E."/>
            <person name="Iannotti N."/>
            <person name="Marturano G."/>
            <person name="Paoli F."/>
            <person name="Bruttini M."/>
            <person name="Carapelli A."/>
            <person name="Frati F."/>
            <person name="Nardi F."/>
        </authorList>
    </citation>
    <scope>NUCLEOTIDE SEQUENCE [LARGE SCALE GENOMIC DNA]</scope>
    <source>
        <strain evidence="4">DMR45628</strain>
    </source>
</reference>
<dbReference type="GO" id="GO:0003676">
    <property type="term" value="F:nucleic acid binding"/>
    <property type="evidence" value="ECO:0007669"/>
    <property type="project" value="InterPro"/>
</dbReference>
<sequence>MLQEIKSEPQTRKKEKEETVVTIKAGGKSYVDVVKKLKDEVDIGKIGVKIGKIRKTGNEDLMLVVEGGQQMASTLEKEIKNKIENIKVVTQAKEMTTLYIIGMDPTSNEEEVEQAIARETNLRETEIQVKGKIRRTDSNSRVAQRKSHCLNPAKENANWMGGMRAKVDRSDECYKCGSKGHRSKECKNEEKCTKCNVAGHRADQIKCPYFRKMVEQKRKEKIESMRKNGGAKTKGEN</sequence>
<evidence type="ECO:0000313" key="4">
    <source>
        <dbReference type="EMBL" id="KAK9753027.1"/>
    </source>
</evidence>
<evidence type="ECO:0000256" key="2">
    <source>
        <dbReference type="SAM" id="MobiDB-lite"/>
    </source>
</evidence>
<dbReference type="EMBL" id="JASPKY010000016">
    <property type="protein sequence ID" value="KAK9753027.1"/>
    <property type="molecule type" value="Genomic_DNA"/>
</dbReference>
<dbReference type="Gene3D" id="4.10.60.10">
    <property type="entry name" value="Zinc finger, CCHC-type"/>
    <property type="match status" value="1"/>
</dbReference>
<dbReference type="Proteomes" id="UP001458880">
    <property type="component" value="Unassembled WGS sequence"/>
</dbReference>
<proteinExistence type="predicted"/>
<keyword evidence="1" id="KW-0479">Metal-binding</keyword>
<gene>
    <name evidence="4" type="ORF">QE152_g3738</name>
</gene>
<keyword evidence="5" id="KW-1185">Reference proteome</keyword>
<accession>A0AAW1N4T5</accession>
<dbReference type="SMART" id="SM00343">
    <property type="entry name" value="ZnF_C2HC"/>
    <property type="match status" value="2"/>
</dbReference>
<keyword evidence="1" id="KW-0863">Zinc-finger</keyword>
<dbReference type="InterPro" id="IPR001878">
    <property type="entry name" value="Znf_CCHC"/>
</dbReference>
<evidence type="ECO:0000313" key="5">
    <source>
        <dbReference type="Proteomes" id="UP001458880"/>
    </source>
</evidence>
<comment type="caution">
    <text evidence="4">The sequence shown here is derived from an EMBL/GenBank/DDBJ whole genome shotgun (WGS) entry which is preliminary data.</text>
</comment>
<evidence type="ECO:0000259" key="3">
    <source>
        <dbReference type="PROSITE" id="PS50158"/>
    </source>
</evidence>
<evidence type="ECO:0000256" key="1">
    <source>
        <dbReference type="PROSITE-ProRule" id="PRU00047"/>
    </source>
</evidence>
<dbReference type="PROSITE" id="PS50158">
    <property type="entry name" value="ZF_CCHC"/>
    <property type="match status" value="1"/>
</dbReference>
<name>A0AAW1N4T5_POPJA</name>
<dbReference type="InterPro" id="IPR036875">
    <property type="entry name" value="Znf_CCHC_sf"/>
</dbReference>
<dbReference type="AlphaFoldDB" id="A0AAW1N4T5"/>
<dbReference type="SUPFAM" id="SSF57756">
    <property type="entry name" value="Retrovirus zinc finger-like domains"/>
    <property type="match status" value="1"/>
</dbReference>
<protein>
    <submittedName>
        <fullName evidence="4">Zinc knuckle</fullName>
    </submittedName>
</protein>
<keyword evidence="1" id="KW-0862">Zinc</keyword>